<reference evidence="1" key="1">
    <citation type="submission" date="2022-06" db="EMBL/GenBank/DDBJ databases">
        <title>Uncovering the hologenomic basis of an extraordinary plant invasion.</title>
        <authorList>
            <person name="Bieker V.C."/>
            <person name="Martin M.D."/>
            <person name="Gilbert T."/>
            <person name="Hodgins K."/>
            <person name="Battlay P."/>
            <person name="Petersen B."/>
            <person name="Wilson J."/>
        </authorList>
    </citation>
    <scope>NUCLEOTIDE SEQUENCE</scope>
    <source>
        <strain evidence="1">AA19_3_7</strain>
        <tissue evidence="1">Leaf</tissue>
    </source>
</reference>
<dbReference type="Proteomes" id="UP001206925">
    <property type="component" value="Unassembled WGS sequence"/>
</dbReference>
<dbReference type="Gene3D" id="3.90.79.10">
    <property type="entry name" value="Nucleoside Triphosphate Pyrophosphohydrolase"/>
    <property type="match status" value="1"/>
</dbReference>
<proteinExistence type="predicted"/>
<protein>
    <recommendedName>
        <fullName evidence="3">F-box protein</fullName>
    </recommendedName>
</protein>
<sequence>MTLSEDEDESLAHFLESEVLSEVSDQEDEKPSKRLRVDQNGVVSKYPRRIDDGFFSLIPPELFPHILKFLSSECVMILARRWFLIQTMSSWCVQFLGIVLIDCFPHLKSEETCVTNNGTFINNEFDDVYLVTTVAPIPLEAFTLQESEVSAVKYFSIEEYKQALIKKDPQYVPNNINGQYGQLFDTIVKRYQSNVEARTLDIQKKINRYARISLSAEVLFSFYLQSFCEL</sequence>
<comment type="caution">
    <text evidence="1">The sequence shown here is derived from an EMBL/GenBank/DDBJ whole genome shotgun (WGS) entry which is preliminary data.</text>
</comment>
<dbReference type="EMBL" id="JAMZMK010010217">
    <property type="protein sequence ID" value="KAI7732444.1"/>
    <property type="molecule type" value="Genomic_DNA"/>
</dbReference>
<keyword evidence="2" id="KW-1185">Reference proteome</keyword>
<accession>A0AAD5G8J0</accession>
<evidence type="ECO:0000313" key="1">
    <source>
        <dbReference type="EMBL" id="KAI7732444.1"/>
    </source>
</evidence>
<gene>
    <name evidence="1" type="ORF">M8C21_010792</name>
</gene>
<evidence type="ECO:0008006" key="3">
    <source>
        <dbReference type="Google" id="ProtNLM"/>
    </source>
</evidence>
<dbReference type="AlphaFoldDB" id="A0AAD5G8J0"/>
<evidence type="ECO:0000313" key="2">
    <source>
        <dbReference type="Proteomes" id="UP001206925"/>
    </source>
</evidence>
<name>A0AAD5G8J0_AMBAR</name>
<organism evidence="1 2">
    <name type="scientific">Ambrosia artemisiifolia</name>
    <name type="common">Common ragweed</name>
    <dbReference type="NCBI Taxonomy" id="4212"/>
    <lineage>
        <taxon>Eukaryota</taxon>
        <taxon>Viridiplantae</taxon>
        <taxon>Streptophyta</taxon>
        <taxon>Embryophyta</taxon>
        <taxon>Tracheophyta</taxon>
        <taxon>Spermatophyta</taxon>
        <taxon>Magnoliopsida</taxon>
        <taxon>eudicotyledons</taxon>
        <taxon>Gunneridae</taxon>
        <taxon>Pentapetalae</taxon>
        <taxon>asterids</taxon>
        <taxon>campanulids</taxon>
        <taxon>Asterales</taxon>
        <taxon>Asteraceae</taxon>
        <taxon>Asteroideae</taxon>
        <taxon>Heliantheae alliance</taxon>
        <taxon>Heliantheae</taxon>
        <taxon>Ambrosia</taxon>
    </lineage>
</organism>